<protein>
    <recommendedName>
        <fullName evidence="4">F-box domain-containing protein</fullName>
    </recommendedName>
</protein>
<evidence type="ECO:0000313" key="3">
    <source>
        <dbReference type="Proteomes" id="UP001201980"/>
    </source>
</evidence>
<accession>A0AAD5RU32</accession>
<name>A0AAD5RU32_9PEZI</name>
<evidence type="ECO:0000256" key="1">
    <source>
        <dbReference type="SAM" id="MobiDB-lite"/>
    </source>
</evidence>
<organism evidence="2 3">
    <name type="scientific">Zalerion maritima</name>
    <dbReference type="NCBI Taxonomy" id="339359"/>
    <lineage>
        <taxon>Eukaryota</taxon>
        <taxon>Fungi</taxon>
        <taxon>Dikarya</taxon>
        <taxon>Ascomycota</taxon>
        <taxon>Pezizomycotina</taxon>
        <taxon>Sordariomycetes</taxon>
        <taxon>Lulworthiomycetidae</taxon>
        <taxon>Lulworthiales</taxon>
        <taxon>Lulworthiaceae</taxon>
        <taxon>Zalerion</taxon>
    </lineage>
</organism>
<dbReference type="EMBL" id="JAKWBI020000058">
    <property type="protein sequence ID" value="KAJ2904254.1"/>
    <property type="molecule type" value="Genomic_DNA"/>
</dbReference>
<proteinExistence type="predicted"/>
<feature type="region of interest" description="Disordered" evidence="1">
    <location>
        <begin position="1"/>
        <end position="20"/>
    </location>
</feature>
<reference evidence="2" key="1">
    <citation type="submission" date="2022-07" db="EMBL/GenBank/DDBJ databases">
        <title>Draft genome sequence of Zalerion maritima ATCC 34329, a (micro)plastics degrading marine fungus.</title>
        <authorList>
            <person name="Paco A."/>
            <person name="Goncalves M.F.M."/>
            <person name="Rocha-Santos T.A.P."/>
            <person name="Alves A."/>
        </authorList>
    </citation>
    <scope>NUCLEOTIDE SEQUENCE</scope>
    <source>
        <strain evidence="2">ATCC 34329</strain>
    </source>
</reference>
<dbReference type="AlphaFoldDB" id="A0AAD5RU32"/>
<gene>
    <name evidence="2" type="ORF">MKZ38_008465</name>
</gene>
<comment type="caution">
    <text evidence="2">The sequence shown here is derived from an EMBL/GenBank/DDBJ whole genome shotgun (WGS) entry which is preliminary data.</text>
</comment>
<evidence type="ECO:0000313" key="2">
    <source>
        <dbReference type="EMBL" id="KAJ2904254.1"/>
    </source>
</evidence>
<keyword evidence="3" id="KW-1185">Reference proteome</keyword>
<evidence type="ECO:0008006" key="4">
    <source>
        <dbReference type="Google" id="ProtNLM"/>
    </source>
</evidence>
<sequence>MSTSTTTRRPVRRRGLSIPNPAIASNASTYAIPPHIGSRLPTELIHDILALIADDPSLPKSRRAALSTINTAARDIMERRIWRSIVITPTSIRGLTDGLRNNYRRFEYVRVIKVHYYASSNSSLNTRPDRYPWSDYVPIVCTGGTLGRYCPPLCSFLRDVWCLLAWSEVSYFENIRNVEDIAWPILRHKTWGNSFFGCRG</sequence>
<dbReference type="Proteomes" id="UP001201980">
    <property type="component" value="Unassembled WGS sequence"/>
</dbReference>